<protein>
    <recommendedName>
        <fullName evidence="8">mRNA-capping enzyme subunit beta</fullName>
        <ecNumber evidence="8">3.6.1.74</ecNumber>
    </recommendedName>
    <alternativeName>
        <fullName evidence="8">mRNA 5'-phosphatase</fullName>
    </alternativeName>
    <alternativeName>
        <fullName evidence="8">mRNA 5'-triphosphate monophosphatase</fullName>
    </alternativeName>
</protein>
<evidence type="ECO:0000256" key="1">
    <source>
        <dbReference type="ARBA" id="ARBA00001946"/>
    </source>
</evidence>
<organism evidence="11 12">
    <name type="scientific">Pneumocystis wakefieldiae</name>
    <dbReference type="NCBI Taxonomy" id="38082"/>
    <lineage>
        <taxon>Eukaryota</taxon>
        <taxon>Fungi</taxon>
        <taxon>Dikarya</taxon>
        <taxon>Ascomycota</taxon>
        <taxon>Taphrinomycotina</taxon>
        <taxon>Pneumocystomycetes</taxon>
        <taxon>Pneumocystaceae</taxon>
        <taxon>Pneumocystis</taxon>
    </lineage>
</organism>
<dbReference type="Proteomes" id="UP000663699">
    <property type="component" value="Chromosome 12"/>
</dbReference>
<feature type="region of interest" description="Disordered" evidence="9">
    <location>
        <begin position="1"/>
        <end position="26"/>
    </location>
</feature>
<evidence type="ECO:0000256" key="4">
    <source>
        <dbReference type="ARBA" id="ARBA00022664"/>
    </source>
</evidence>
<keyword evidence="5 8" id="KW-0378">Hydrolase</keyword>
<dbReference type="OrthoDB" id="272147at2759"/>
<dbReference type="GO" id="GO:0004651">
    <property type="term" value="F:polynucleotide 5'-phosphatase activity"/>
    <property type="evidence" value="ECO:0007669"/>
    <property type="project" value="UniProtKB-UniRule"/>
</dbReference>
<dbReference type="SUPFAM" id="SSF55154">
    <property type="entry name" value="CYTH-like phosphatases"/>
    <property type="match status" value="1"/>
</dbReference>
<evidence type="ECO:0000313" key="11">
    <source>
        <dbReference type="EMBL" id="QSL66491.1"/>
    </source>
</evidence>
<proteinExistence type="inferred from homology"/>
<dbReference type="InterPro" id="IPR004206">
    <property type="entry name" value="mRNA_triPase_Cet1"/>
</dbReference>
<dbReference type="CDD" id="cd07470">
    <property type="entry name" value="CYTH-like_mRNA_RTPase"/>
    <property type="match status" value="1"/>
</dbReference>
<dbReference type="GO" id="GO:0006370">
    <property type="term" value="P:7-methylguanosine mRNA capping"/>
    <property type="evidence" value="ECO:0007669"/>
    <property type="project" value="UniProtKB-UniRule"/>
</dbReference>
<dbReference type="InterPro" id="IPR037009">
    <property type="entry name" value="mRNA_triPase_Cet1_sf"/>
</dbReference>
<comment type="cofactor">
    <cofactor evidence="1 8">
        <name>Mg(2+)</name>
        <dbReference type="ChEBI" id="CHEBI:18420"/>
    </cofactor>
</comment>
<comment type="subcellular location">
    <subcellularLocation>
        <location evidence="2 8">Nucleus</location>
    </subcellularLocation>
</comment>
<feature type="domain" description="mRNA triphosphatase Cet1-like" evidence="10">
    <location>
        <begin position="68"/>
        <end position="277"/>
    </location>
</feature>
<evidence type="ECO:0000256" key="6">
    <source>
        <dbReference type="ARBA" id="ARBA00023242"/>
    </source>
</evidence>
<dbReference type="Pfam" id="PF02940">
    <property type="entry name" value="mRNA_triPase"/>
    <property type="match status" value="1"/>
</dbReference>
<name>A0A899FXG7_9ASCO</name>
<comment type="catalytic activity">
    <reaction evidence="7">
        <text>a 5'-end triphospho-ribonucleoside in mRNA + H2O = a 5'-end diphospho-ribonucleoside in mRNA + phosphate + H(+)</text>
        <dbReference type="Rhea" id="RHEA:67004"/>
        <dbReference type="Rhea" id="RHEA-COMP:17164"/>
        <dbReference type="Rhea" id="RHEA-COMP:17165"/>
        <dbReference type="ChEBI" id="CHEBI:15377"/>
        <dbReference type="ChEBI" id="CHEBI:15378"/>
        <dbReference type="ChEBI" id="CHEBI:43474"/>
        <dbReference type="ChEBI" id="CHEBI:167616"/>
        <dbReference type="ChEBI" id="CHEBI:167618"/>
        <dbReference type="EC" id="3.6.1.74"/>
    </reaction>
    <physiologicalReaction direction="left-to-right" evidence="7">
        <dbReference type="Rhea" id="RHEA:67005"/>
    </physiologicalReaction>
</comment>
<reference evidence="11" key="1">
    <citation type="submission" date="2020-06" db="EMBL/GenBank/DDBJ databases">
        <title>Genomes of multiple members of Pneumocystis genus reveal paths to human pathogen Pneumocystis jirovecii.</title>
        <authorList>
            <person name="Cisse O.H."/>
            <person name="Ma L."/>
            <person name="Dekker J."/>
            <person name="Khil P."/>
            <person name="Jo J."/>
            <person name="Brenchley J."/>
            <person name="Blair R."/>
            <person name="Pahar B."/>
            <person name="Chabe M."/>
            <person name="Van Rompay K.A."/>
            <person name="Keesler R."/>
            <person name="Sukura A."/>
            <person name="Hirsch V."/>
            <person name="Kutty G."/>
            <person name="Liu Y."/>
            <person name="Peng L."/>
            <person name="Chen J."/>
            <person name="Song J."/>
            <person name="Weissenbacher-Lang C."/>
            <person name="Xu J."/>
            <person name="Upham N.S."/>
            <person name="Stajich J.E."/>
            <person name="Cuomo C.A."/>
            <person name="Cushion M.T."/>
            <person name="Kovacs J.A."/>
        </authorList>
    </citation>
    <scope>NUCLEOTIDE SEQUENCE</scope>
    <source>
        <strain evidence="11">2A</strain>
    </source>
</reference>
<dbReference type="GO" id="GO:0140818">
    <property type="term" value="F:mRNA 5'-triphosphate monophosphatase activity"/>
    <property type="evidence" value="ECO:0007669"/>
    <property type="project" value="UniProtKB-EC"/>
</dbReference>
<dbReference type="PANTHER" id="PTHR28118:SF1">
    <property type="entry name" value="POLYNUCLEOTIDE 5'-TRIPHOSPHATASE CTL1-RELATED"/>
    <property type="match status" value="1"/>
</dbReference>
<dbReference type="PANTHER" id="PTHR28118">
    <property type="entry name" value="POLYNUCLEOTIDE 5'-TRIPHOSPHATASE-RELATED"/>
    <property type="match status" value="1"/>
</dbReference>
<comment type="similarity">
    <text evidence="3 8">Belongs to the fungal TPase family.</text>
</comment>
<keyword evidence="6 8" id="KW-0539">Nucleus</keyword>
<evidence type="ECO:0000256" key="2">
    <source>
        <dbReference type="ARBA" id="ARBA00004123"/>
    </source>
</evidence>
<keyword evidence="8" id="KW-0506">mRNA capping</keyword>
<dbReference type="EMBL" id="CP054543">
    <property type="protein sequence ID" value="QSL66491.1"/>
    <property type="molecule type" value="Genomic_DNA"/>
</dbReference>
<evidence type="ECO:0000256" key="5">
    <source>
        <dbReference type="ARBA" id="ARBA00022801"/>
    </source>
</evidence>
<dbReference type="EC" id="3.6.1.74" evidence="8"/>
<dbReference type="GO" id="GO:0031533">
    <property type="term" value="C:mRNA capping enzyme complex"/>
    <property type="evidence" value="ECO:0007669"/>
    <property type="project" value="UniProtKB-UniRule"/>
</dbReference>
<dbReference type="InterPro" id="IPR040343">
    <property type="entry name" value="Cet1/Ctl1"/>
</dbReference>
<sequence length="321" mass="36980">MSGENPPKRPCSGASDPNPYDKYAHIVDASSNPLDKEKSDLSYEAPTKQLSVPKPLAEPSFLNLVPHDELIRFISDFLFHNCVTESLKYVEIEAKIGHIVDTMTGERLWLPVLTETIINSNELKIKFESNMTELQHKYFNRFLNASFEKSQIKNKGQSRIPMKYRHTKEIDKFYNNVSFGQGFQNRVRITTDKKTGQIISRLIKTRIASINIFSPRTQFDWRLSVNVEMPFEPRPLGALVMERDKDRLSYVHQFCQIDLSQVISENGSKTHELEVELLDIDELKKHGNAASLGQSNNFENIVRIFVDNVRILVRQNITNTH</sequence>
<gene>
    <name evidence="11" type="ORF">MERGE_000871</name>
</gene>
<evidence type="ECO:0000256" key="7">
    <source>
        <dbReference type="ARBA" id="ARBA00047740"/>
    </source>
</evidence>
<evidence type="ECO:0000313" key="12">
    <source>
        <dbReference type="Proteomes" id="UP000663699"/>
    </source>
</evidence>
<keyword evidence="12" id="KW-1185">Reference proteome</keyword>
<comment type="function">
    <text evidence="8">First step of mRNA capping. Converts the 5'-triphosphate end of a nascent mRNA chain into a diphosphate end.</text>
</comment>
<dbReference type="InterPro" id="IPR033469">
    <property type="entry name" value="CYTH-like_dom_sf"/>
</dbReference>
<evidence type="ECO:0000259" key="10">
    <source>
        <dbReference type="Pfam" id="PF02940"/>
    </source>
</evidence>
<dbReference type="Gene3D" id="3.20.100.10">
    <property type="entry name" value="mRNA triphosphatase Cet1-like"/>
    <property type="match status" value="1"/>
</dbReference>
<evidence type="ECO:0000256" key="9">
    <source>
        <dbReference type="SAM" id="MobiDB-lite"/>
    </source>
</evidence>
<evidence type="ECO:0000256" key="8">
    <source>
        <dbReference type="RuleBase" id="RU367053"/>
    </source>
</evidence>
<keyword evidence="4 8" id="KW-0507">mRNA processing</keyword>
<accession>A0A899FXG7</accession>
<comment type="subunit">
    <text evidence="8">Heterodimer. The mRNA-capping enzyme is composed of two separate chains alpha and beta, respectively a mRNA guanylyltransferase and an mRNA 5'-triphosphate monophosphatase.</text>
</comment>
<evidence type="ECO:0000256" key="3">
    <source>
        <dbReference type="ARBA" id="ARBA00006345"/>
    </source>
</evidence>
<dbReference type="AlphaFoldDB" id="A0A899FXG7"/>